<dbReference type="Pfam" id="PF03435">
    <property type="entry name" value="Sacchrp_dh_NADP"/>
    <property type="match status" value="1"/>
</dbReference>
<name>A0A087T5H3_STEMI</name>
<dbReference type="OMA" id="YLETMEM"/>
<feature type="domain" description="Saccharopine dehydrogenase NADP binding" evidence="3">
    <location>
        <begin position="10"/>
        <end position="132"/>
    </location>
</feature>
<dbReference type="GO" id="GO:0005739">
    <property type="term" value="C:mitochondrion"/>
    <property type="evidence" value="ECO:0007669"/>
    <property type="project" value="TreeGrafter"/>
</dbReference>
<feature type="non-terminal residue" evidence="4">
    <location>
        <position position="416"/>
    </location>
</feature>
<dbReference type="InterPro" id="IPR036291">
    <property type="entry name" value="NAD(P)-bd_dom_sf"/>
</dbReference>
<keyword evidence="2" id="KW-1133">Transmembrane helix</keyword>
<keyword evidence="2" id="KW-0812">Transmembrane</keyword>
<dbReference type="AlphaFoldDB" id="A0A087T5H3"/>
<evidence type="ECO:0000313" key="5">
    <source>
        <dbReference type="Proteomes" id="UP000054359"/>
    </source>
</evidence>
<accession>A0A087T5H3</accession>
<proteinExistence type="inferred from homology"/>
<dbReference type="GO" id="GO:0009247">
    <property type="term" value="P:glycolipid biosynthetic process"/>
    <property type="evidence" value="ECO:0007669"/>
    <property type="project" value="TreeGrafter"/>
</dbReference>
<dbReference type="OrthoDB" id="10268090at2759"/>
<keyword evidence="5" id="KW-1185">Reference proteome</keyword>
<evidence type="ECO:0000259" key="3">
    <source>
        <dbReference type="Pfam" id="PF03435"/>
    </source>
</evidence>
<dbReference type="InterPro" id="IPR051276">
    <property type="entry name" value="Saccharopine_DH-like_oxidrdct"/>
</dbReference>
<dbReference type="PANTHER" id="PTHR12286">
    <property type="entry name" value="SACCHAROPINE DEHYDROGENASE-LIKE OXIDOREDUCTASE"/>
    <property type="match status" value="1"/>
</dbReference>
<dbReference type="GO" id="GO:0005886">
    <property type="term" value="C:plasma membrane"/>
    <property type="evidence" value="ECO:0007669"/>
    <property type="project" value="TreeGrafter"/>
</dbReference>
<organism evidence="4 5">
    <name type="scientific">Stegodyphus mimosarum</name>
    <name type="common">African social velvet spider</name>
    <dbReference type="NCBI Taxonomy" id="407821"/>
    <lineage>
        <taxon>Eukaryota</taxon>
        <taxon>Metazoa</taxon>
        <taxon>Ecdysozoa</taxon>
        <taxon>Arthropoda</taxon>
        <taxon>Chelicerata</taxon>
        <taxon>Arachnida</taxon>
        <taxon>Araneae</taxon>
        <taxon>Araneomorphae</taxon>
        <taxon>Entelegynae</taxon>
        <taxon>Eresoidea</taxon>
        <taxon>Eresidae</taxon>
        <taxon>Stegodyphus</taxon>
    </lineage>
</organism>
<keyword evidence="2" id="KW-0472">Membrane</keyword>
<protein>
    <submittedName>
        <fullName evidence="4">Saccharopine dehydrogenase-like oxidoreductase</fullName>
    </submittedName>
</protein>
<gene>
    <name evidence="4" type="ORF">X975_01208</name>
</gene>
<reference evidence="4 5" key="1">
    <citation type="submission" date="2013-11" db="EMBL/GenBank/DDBJ databases">
        <title>Genome sequencing of Stegodyphus mimosarum.</title>
        <authorList>
            <person name="Bechsgaard J."/>
        </authorList>
    </citation>
    <scope>NUCLEOTIDE SEQUENCE [LARGE SCALE GENOMIC DNA]</scope>
</reference>
<dbReference type="STRING" id="407821.A0A087T5H3"/>
<dbReference type="SUPFAM" id="SSF51735">
    <property type="entry name" value="NAD(P)-binding Rossmann-fold domains"/>
    <property type="match status" value="1"/>
</dbReference>
<feature type="transmembrane region" description="Helical" evidence="2">
    <location>
        <begin position="278"/>
        <end position="297"/>
    </location>
</feature>
<comment type="similarity">
    <text evidence="1">Belongs to the saccharopine dehydrogenase family.</text>
</comment>
<dbReference type="EMBL" id="KK113510">
    <property type="protein sequence ID" value="KFM60362.1"/>
    <property type="molecule type" value="Genomic_DNA"/>
</dbReference>
<dbReference type="PANTHER" id="PTHR12286:SF5">
    <property type="entry name" value="SACCHAROPINE DEHYDROGENASE-LIKE OXIDOREDUCTASE"/>
    <property type="match status" value="1"/>
</dbReference>
<dbReference type="InterPro" id="IPR005097">
    <property type="entry name" value="Sacchrp_dh_NADP-bd"/>
</dbReference>
<dbReference type="Gene3D" id="3.40.50.720">
    <property type="entry name" value="NAD(P)-binding Rossmann-like Domain"/>
    <property type="match status" value="1"/>
</dbReference>
<dbReference type="GO" id="GO:0005811">
    <property type="term" value="C:lipid droplet"/>
    <property type="evidence" value="ECO:0007669"/>
    <property type="project" value="TreeGrafter"/>
</dbReference>
<evidence type="ECO:0000313" key="4">
    <source>
        <dbReference type="EMBL" id="KFM60362.1"/>
    </source>
</evidence>
<sequence>MCCKCKKFDIVIFGASGLIGYYVIEELARSALTYDVKWAIAGRNVQKLHESLHVVQEYLEKSIDICGTPIIIADAQDESSVFNMCKVARLILNCAGPYEPHAENIISACIENGTHYVDLSVEIRFFLHIQARYFRSALEKNICIVQQCGFGCIPSDYGICLLREKFPGVLNSVEYYVEIGEGPLGRSTNISTFASLINMIRDFSILKSFKDLLKRKSMKKTHLLPWRGPVFYSNIVKSWCMWYINPDERVIRISNKLNLDYFNKRPVHMYGYMKMPSLQYGLFLLCVMTICLLMSFVKLGKYLLLKYPSFFTAGNFSRTGPTRQQVKEGFTKCILYGEGWEDKLPQPGDRYPSKPDKRIKLTITGPEPGYDFTSILMVQSALVILQEKARVPINGGVLTPGVAFQFTTLSERLKKR</sequence>
<evidence type="ECO:0000256" key="2">
    <source>
        <dbReference type="SAM" id="Phobius"/>
    </source>
</evidence>
<dbReference type="Proteomes" id="UP000054359">
    <property type="component" value="Unassembled WGS sequence"/>
</dbReference>
<evidence type="ECO:0000256" key="1">
    <source>
        <dbReference type="ARBA" id="ARBA00038048"/>
    </source>
</evidence>